<comment type="caution">
    <text evidence="1">The sequence shown here is derived from an EMBL/GenBank/DDBJ whole genome shotgun (WGS) entry which is preliminary data.</text>
</comment>
<protein>
    <submittedName>
        <fullName evidence="1">Uncharacterized protein</fullName>
    </submittedName>
</protein>
<evidence type="ECO:0000313" key="1">
    <source>
        <dbReference type="EMBL" id="MPM96685.1"/>
    </source>
</evidence>
<name>A0A645E5A7_9ZZZZ</name>
<gene>
    <name evidence="1" type="ORF">SDC9_143850</name>
</gene>
<sequence length="74" mass="8482">MSYPVNICIIRYNDIAFLLSLLGTEHLVEASMNVFLGERIFWQMEGEIVVAKKCAVFQNILGCLPQFLFENVQI</sequence>
<dbReference type="EMBL" id="VSSQ01043039">
    <property type="protein sequence ID" value="MPM96685.1"/>
    <property type="molecule type" value="Genomic_DNA"/>
</dbReference>
<accession>A0A645E5A7</accession>
<reference evidence="1" key="1">
    <citation type="submission" date="2019-08" db="EMBL/GenBank/DDBJ databases">
        <authorList>
            <person name="Kucharzyk K."/>
            <person name="Murdoch R.W."/>
            <person name="Higgins S."/>
            <person name="Loffler F."/>
        </authorList>
    </citation>
    <scope>NUCLEOTIDE SEQUENCE</scope>
</reference>
<dbReference type="AlphaFoldDB" id="A0A645E5A7"/>
<proteinExistence type="predicted"/>
<organism evidence="1">
    <name type="scientific">bioreactor metagenome</name>
    <dbReference type="NCBI Taxonomy" id="1076179"/>
    <lineage>
        <taxon>unclassified sequences</taxon>
        <taxon>metagenomes</taxon>
        <taxon>ecological metagenomes</taxon>
    </lineage>
</organism>